<feature type="transmembrane region" description="Helical" evidence="6">
    <location>
        <begin position="515"/>
        <end position="536"/>
    </location>
</feature>
<feature type="transmembrane region" description="Helical" evidence="6">
    <location>
        <begin position="239"/>
        <end position="257"/>
    </location>
</feature>
<feature type="region of interest" description="Disordered" evidence="5">
    <location>
        <begin position="16"/>
        <end position="125"/>
    </location>
</feature>
<dbReference type="OrthoDB" id="3936150at2759"/>
<evidence type="ECO:0000256" key="3">
    <source>
        <dbReference type="ARBA" id="ARBA00022989"/>
    </source>
</evidence>
<feature type="domain" description="Major facilitator superfamily (MFS) profile" evidence="7">
    <location>
        <begin position="173"/>
        <end position="607"/>
    </location>
</feature>
<dbReference type="InterPro" id="IPR020846">
    <property type="entry name" value="MFS_dom"/>
</dbReference>
<evidence type="ECO:0000256" key="5">
    <source>
        <dbReference type="SAM" id="MobiDB-lite"/>
    </source>
</evidence>
<evidence type="ECO:0000313" key="9">
    <source>
        <dbReference type="Proteomes" id="UP000799767"/>
    </source>
</evidence>
<feature type="transmembrane region" description="Helical" evidence="6">
    <location>
        <begin position="210"/>
        <end position="227"/>
    </location>
</feature>
<feature type="transmembrane region" description="Helical" evidence="6">
    <location>
        <begin position="405"/>
        <end position="424"/>
    </location>
</feature>
<feature type="transmembrane region" description="Helical" evidence="6">
    <location>
        <begin position="269"/>
        <end position="289"/>
    </location>
</feature>
<keyword evidence="4 6" id="KW-0472">Membrane</keyword>
<dbReference type="PANTHER" id="PTHR23502:SF47">
    <property type="entry name" value="MAJOR FACILITATOR SUPERFAMILY (MFS) PROFILE DOMAIN-CONTAINING PROTEIN-RELATED"/>
    <property type="match status" value="1"/>
</dbReference>
<keyword evidence="2 6" id="KW-0812">Transmembrane</keyword>
<dbReference type="GO" id="GO:0022857">
    <property type="term" value="F:transmembrane transporter activity"/>
    <property type="evidence" value="ECO:0007669"/>
    <property type="project" value="InterPro"/>
</dbReference>
<feature type="transmembrane region" description="Helical" evidence="6">
    <location>
        <begin position="583"/>
        <end position="603"/>
    </location>
</feature>
<keyword evidence="9" id="KW-1185">Reference proteome</keyword>
<dbReference type="GeneID" id="54472093"/>
<feature type="transmembrane region" description="Helical" evidence="6">
    <location>
        <begin position="171"/>
        <end position="190"/>
    </location>
</feature>
<dbReference type="AlphaFoldDB" id="A0A6A6PVA8"/>
<dbReference type="EMBL" id="MU001635">
    <property type="protein sequence ID" value="KAF2483726.1"/>
    <property type="molecule type" value="Genomic_DNA"/>
</dbReference>
<feature type="transmembrane region" description="Helical" evidence="6">
    <location>
        <begin position="301"/>
        <end position="320"/>
    </location>
</feature>
<dbReference type="Proteomes" id="UP000799767">
    <property type="component" value="Unassembled WGS sequence"/>
</dbReference>
<proteinExistence type="predicted"/>
<keyword evidence="3 6" id="KW-1133">Transmembrane helix</keyword>
<dbReference type="PROSITE" id="PS50850">
    <property type="entry name" value="MFS"/>
    <property type="match status" value="1"/>
</dbReference>
<reference evidence="8" key="1">
    <citation type="journal article" date="2020" name="Stud. Mycol.">
        <title>101 Dothideomycetes genomes: a test case for predicting lifestyles and emergence of pathogens.</title>
        <authorList>
            <person name="Haridas S."/>
            <person name="Albert R."/>
            <person name="Binder M."/>
            <person name="Bloem J."/>
            <person name="Labutti K."/>
            <person name="Salamov A."/>
            <person name="Andreopoulos B."/>
            <person name="Baker S."/>
            <person name="Barry K."/>
            <person name="Bills G."/>
            <person name="Bluhm B."/>
            <person name="Cannon C."/>
            <person name="Castanera R."/>
            <person name="Culley D."/>
            <person name="Daum C."/>
            <person name="Ezra D."/>
            <person name="Gonzalez J."/>
            <person name="Henrissat B."/>
            <person name="Kuo A."/>
            <person name="Liang C."/>
            <person name="Lipzen A."/>
            <person name="Lutzoni F."/>
            <person name="Magnuson J."/>
            <person name="Mondo S."/>
            <person name="Nolan M."/>
            <person name="Ohm R."/>
            <person name="Pangilinan J."/>
            <person name="Park H.-J."/>
            <person name="Ramirez L."/>
            <person name="Alfaro M."/>
            <person name="Sun H."/>
            <person name="Tritt A."/>
            <person name="Yoshinaga Y."/>
            <person name="Zwiers L.-H."/>
            <person name="Turgeon B."/>
            <person name="Goodwin S."/>
            <person name="Spatafora J."/>
            <person name="Crous P."/>
            <person name="Grigoriev I."/>
        </authorList>
    </citation>
    <scope>NUCLEOTIDE SEQUENCE</scope>
    <source>
        <strain evidence="8">CBS 113389</strain>
    </source>
</reference>
<organism evidence="8 9">
    <name type="scientific">Neohortaea acidophila</name>
    <dbReference type="NCBI Taxonomy" id="245834"/>
    <lineage>
        <taxon>Eukaryota</taxon>
        <taxon>Fungi</taxon>
        <taxon>Dikarya</taxon>
        <taxon>Ascomycota</taxon>
        <taxon>Pezizomycotina</taxon>
        <taxon>Dothideomycetes</taxon>
        <taxon>Dothideomycetidae</taxon>
        <taxon>Mycosphaerellales</taxon>
        <taxon>Teratosphaeriaceae</taxon>
        <taxon>Neohortaea</taxon>
    </lineage>
</organism>
<protein>
    <submittedName>
        <fullName evidence="8">Major facilitator superfamily domain-containing protein</fullName>
    </submittedName>
</protein>
<evidence type="ECO:0000259" key="7">
    <source>
        <dbReference type="PROSITE" id="PS50850"/>
    </source>
</evidence>
<feature type="transmembrane region" description="Helical" evidence="6">
    <location>
        <begin position="548"/>
        <end position="577"/>
    </location>
</feature>
<feature type="compositionally biased region" description="Low complexity" evidence="5">
    <location>
        <begin position="106"/>
        <end position="121"/>
    </location>
</feature>
<evidence type="ECO:0000256" key="1">
    <source>
        <dbReference type="ARBA" id="ARBA00004141"/>
    </source>
</evidence>
<dbReference type="SUPFAM" id="SSF103473">
    <property type="entry name" value="MFS general substrate transporter"/>
    <property type="match status" value="1"/>
</dbReference>
<dbReference type="PANTHER" id="PTHR23502">
    <property type="entry name" value="MAJOR FACILITATOR SUPERFAMILY"/>
    <property type="match status" value="1"/>
</dbReference>
<comment type="subcellular location">
    <subcellularLocation>
        <location evidence="1">Membrane</location>
        <topology evidence="1">Multi-pass membrane protein</topology>
    </subcellularLocation>
</comment>
<evidence type="ECO:0000256" key="2">
    <source>
        <dbReference type="ARBA" id="ARBA00022692"/>
    </source>
</evidence>
<gene>
    <name evidence="8" type="ORF">BDY17DRAFT_250628</name>
</gene>
<feature type="compositionally biased region" description="Basic and acidic residues" evidence="5">
    <location>
        <begin position="67"/>
        <end position="85"/>
    </location>
</feature>
<evidence type="ECO:0000256" key="6">
    <source>
        <dbReference type="SAM" id="Phobius"/>
    </source>
</evidence>
<dbReference type="RefSeq" id="XP_033590296.1">
    <property type="nucleotide sequence ID" value="XM_033731091.1"/>
</dbReference>
<dbReference type="InterPro" id="IPR036259">
    <property type="entry name" value="MFS_trans_sf"/>
</dbReference>
<dbReference type="GO" id="GO:0005886">
    <property type="term" value="C:plasma membrane"/>
    <property type="evidence" value="ECO:0007669"/>
    <property type="project" value="TreeGrafter"/>
</dbReference>
<sequence length="619" mass="68384">MQSFIQYRKFRTAIKAQLERDRVKLQHDEKEPGAAHDDDSPSSSASKDSGVEGNEPDLERGRRRSSRRDAAQAEDVNARDFREPAEEQAPVEDEEEDDADDYELGQYSTRQRSVSRSTTQSAGTRLGTVLSGVEVRRRTTKEGGEGNVFVVSYESDDDPLNPHNWSNFTRIRCTLTVAGIGCVVGFASAIDSAATLRIAKALHTTPVVESLATGLFLIGFGAGALTAGPFSETFGRNPVYIFTLTMYMIFVMASGLARNIEEQLVFRFIAGYFGSTPLTCAGGSISDLWNPLERVITFPIFANAAFTGPLLGPIVGGFIAESYDISWRWVEWTTLLFSGLVLTFVVLFQPETFPPVLLKWKAEHLRTLTGDNRYKAAIEIRDETLSVKLKRALYRPFLLTFREPIIILVALYLTIIYIVLFGFLEGFTYVFGDTYGLSEGLTGLTFLSIIVGLFGASALVPLIYKWAKRDLKKIEEEGGTGGLPPEFRLWFSMLGGSIAIPISLFWMAWTARPDISIWSPLAAGVLFGYGTLCVFITSYQYVIDSYEIYAASALASVTLIRYIASGGIVVVAIPWYSGLGVPYTLTILACISGIMAPVPYVFYKYGARIRAKSKYAVNK</sequence>
<name>A0A6A6PVA8_9PEZI</name>
<accession>A0A6A6PVA8</accession>
<evidence type="ECO:0000313" key="8">
    <source>
        <dbReference type="EMBL" id="KAF2483726.1"/>
    </source>
</evidence>
<dbReference type="Pfam" id="PF07690">
    <property type="entry name" value="MFS_1"/>
    <property type="match status" value="1"/>
</dbReference>
<feature type="compositionally biased region" description="Basic and acidic residues" evidence="5">
    <location>
        <begin position="17"/>
        <end position="39"/>
    </location>
</feature>
<dbReference type="Gene3D" id="1.20.1250.20">
    <property type="entry name" value="MFS general substrate transporter like domains"/>
    <property type="match status" value="1"/>
</dbReference>
<dbReference type="CDD" id="cd17323">
    <property type="entry name" value="MFS_Tpo1_MDR_like"/>
    <property type="match status" value="1"/>
</dbReference>
<evidence type="ECO:0000256" key="4">
    <source>
        <dbReference type="ARBA" id="ARBA00023136"/>
    </source>
</evidence>
<feature type="compositionally biased region" description="Acidic residues" evidence="5">
    <location>
        <begin position="89"/>
        <end position="103"/>
    </location>
</feature>
<feature type="transmembrane region" description="Helical" evidence="6">
    <location>
        <begin position="487"/>
        <end position="509"/>
    </location>
</feature>
<feature type="transmembrane region" description="Helical" evidence="6">
    <location>
        <begin position="444"/>
        <end position="466"/>
    </location>
</feature>
<dbReference type="InterPro" id="IPR011701">
    <property type="entry name" value="MFS"/>
</dbReference>